<proteinExistence type="predicted"/>
<dbReference type="AlphaFoldDB" id="A0A438DTZ9"/>
<name>A0A438DTZ9_VITVI</name>
<protein>
    <submittedName>
        <fullName evidence="1">Uncharacterized protein</fullName>
    </submittedName>
</protein>
<evidence type="ECO:0000313" key="1">
    <source>
        <dbReference type="EMBL" id="RVW38951.1"/>
    </source>
</evidence>
<sequence length="89" mass="10034">MKRLREENKELWAQMSTEASLKVACQKQSDKGTSSTWASRKKRRCRGSHLFNAMRARLGPQTLGMEVKPCMSKTPRARLGHPVAVTTFG</sequence>
<dbReference type="EMBL" id="QGNW01001499">
    <property type="protein sequence ID" value="RVW38951.1"/>
    <property type="molecule type" value="Genomic_DNA"/>
</dbReference>
<reference evidence="1 2" key="1">
    <citation type="journal article" date="2018" name="PLoS Genet.">
        <title>Population sequencing reveals clonal diversity and ancestral inbreeding in the grapevine cultivar Chardonnay.</title>
        <authorList>
            <person name="Roach M.J."/>
            <person name="Johnson D.L."/>
            <person name="Bohlmann J."/>
            <person name="van Vuuren H.J."/>
            <person name="Jones S.J."/>
            <person name="Pretorius I.S."/>
            <person name="Schmidt S.A."/>
            <person name="Borneman A.R."/>
        </authorList>
    </citation>
    <scope>NUCLEOTIDE SEQUENCE [LARGE SCALE GENOMIC DNA]</scope>
    <source>
        <strain evidence="2">cv. Chardonnay</strain>
        <tissue evidence="1">Leaf</tissue>
    </source>
</reference>
<dbReference type="Proteomes" id="UP000288805">
    <property type="component" value="Unassembled WGS sequence"/>
</dbReference>
<gene>
    <name evidence="1" type="ORF">CK203_073546</name>
</gene>
<organism evidence="1 2">
    <name type="scientific">Vitis vinifera</name>
    <name type="common">Grape</name>
    <dbReference type="NCBI Taxonomy" id="29760"/>
    <lineage>
        <taxon>Eukaryota</taxon>
        <taxon>Viridiplantae</taxon>
        <taxon>Streptophyta</taxon>
        <taxon>Embryophyta</taxon>
        <taxon>Tracheophyta</taxon>
        <taxon>Spermatophyta</taxon>
        <taxon>Magnoliopsida</taxon>
        <taxon>eudicotyledons</taxon>
        <taxon>Gunneridae</taxon>
        <taxon>Pentapetalae</taxon>
        <taxon>rosids</taxon>
        <taxon>Vitales</taxon>
        <taxon>Vitaceae</taxon>
        <taxon>Viteae</taxon>
        <taxon>Vitis</taxon>
    </lineage>
</organism>
<evidence type="ECO:0000313" key="2">
    <source>
        <dbReference type="Proteomes" id="UP000288805"/>
    </source>
</evidence>
<accession>A0A438DTZ9</accession>
<comment type="caution">
    <text evidence="1">The sequence shown here is derived from an EMBL/GenBank/DDBJ whole genome shotgun (WGS) entry which is preliminary data.</text>
</comment>